<dbReference type="SUPFAM" id="SSF52096">
    <property type="entry name" value="ClpP/crotonase"/>
    <property type="match status" value="1"/>
</dbReference>
<dbReference type="SMART" id="SM00245">
    <property type="entry name" value="TSPc"/>
    <property type="match status" value="1"/>
</dbReference>
<dbReference type="PANTHER" id="PTHR11261:SF3">
    <property type="entry name" value="RETINOL-BINDING PROTEIN 3"/>
    <property type="match status" value="1"/>
</dbReference>
<dbReference type="Gene3D" id="1.25.40.10">
    <property type="entry name" value="Tetratricopeptide repeat domain"/>
    <property type="match status" value="1"/>
</dbReference>
<feature type="signal peptide" evidence="1">
    <location>
        <begin position="1"/>
        <end position="25"/>
    </location>
</feature>
<dbReference type="GO" id="GO:0006508">
    <property type="term" value="P:proteolysis"/>
    <property type="evidence" value="ECO:0007669"/>
    <property type="project" value="InterPro"/>
</dbReference>
<name>A0A1M6AXI1_9FLAO</name>
<feature type="domain" description="Tail specific protease" evidence="2">
    <location>
        <begin position="78"/>
        <end position="299"/>
    </location>
</feature>
<gene>
    <name evidence="3" type="ORF">SAMN04488508_101526</name>
</gene>
<keyword evidence="4" id="KW-1185">Reference proteome</keyword>
<dbReference type="InterPro" id="IPR029045">
    <property type="entry name" value="ClpP/crotonase-like_dom_sf"/>
</dbReference>
<dbReference type="Gene3D" id="3.30.750.44">
    <property type="match status" value="1"/>
</dbReference>
<dbReference type="RefSeq" id="WP_073313524.1">
    <property type="nucleotide sequence ID" value="NZ_FQYP01000001.1"/>
</dbReference>
<dbReference type="Gene3D" id="3.90.226.10">
    <property type="entry name" value="2-enoyl-CoA Hydratase, Chain A, domain 1"/>
    <property type="match status" value="1"/>
</dbReference>
<dbReference type="STRING" id="570521.SAMN04488508_101526"/>
<dbReference type="PANTHER" id="PTHR11261">
    <property type="entry name" value="INTERPHOTORECEPTOR RETINOID-BINDING PROTEIN"/>
    <property type="match status" value="1"/>
</dbReference>
<proteinExistence type="predicted"/>
<evidence type="ECO:0000313" key="4">
    <source>
        <dbReference type="Proteomes" id="UP000184432"/>
    </source>
</evidence>
<feature type="chain" id="PRO_5012906533" evidence="1">
    <location>
        <begin position="26"/>
        <end position="442"/>
    </location>
</feature>
<keyword evidence="1" id="KW-0732">Signal</keyword>
<dbReference type="Pfam" id="PF03572">
    <property type="entry name" value="Peptidase_S41"/>
    <property type="match status" value="1"/>
</dbReference>
<dbReference type="InterPro" id="IPR005151">
    <property type="entry name" value="Tail-specific_protease"/>
</dbReference>
<reference evidence="4" key="1">
    <citation type="submission" date="2016-11" db="EMBL/GenBank/DDBJ databases">
        <authorList>
            <person name="Varghese N."/>
            <person name="Submissions S."/>
        </authorList>
    </citation>
    <scope>NUCLEOTIDE SEQUENCE [LARGE SCALE GENOMIC DNA]</scope>
    <source>
        <strain evidence="4">DSM 22623</strain>
    </source>
</reference>
<dbReference type="AlphaFoldDB" id="A0A1M6AXI1"/>
<dbReference type="CDD" id="cd07563">
    <property type="entry name" value="Peptidase_S41_IRBP"/>
    <property type="match status" value="1"/>
</dbReference>
<evidence type="ECO:0000313" key="3">
    <source>
        <dbReference type="EMBL" id="SHI41157.1"/>
    </source>
</evidence>
<dbReference type="OrthoDB" id="6397760at2"/>
<dbReference type="InterPro" id="IPR011990">
    <property type="entry name" value="TPR-like_helical_dom_sf"/>
</dbReference>
<evidence type="ECO:0000259" key="2">
    <source>
        <dbReference type="SMART" id="SM00245"/>
    </source>
</evidence>
<dbReference type="SUPFAM" id="SSF48452">
    <property type="entry name" value="TPR-like"/>
    <property type="match status" value="1"/>
</dbReference>
<dbReference type="EMBL" id="FQYP01000001">
    <property type="protein sequence ID" value="SHI41157.1"/>
    <property type="molecule type" value="Genomic_DNA"/>
</dbReference>
<protein>
    <submittedName>
        <fullName evidence="3">N-terminal domain of Peptidase_S41</fullName>
    </submittedName>
</protein>
<dbReference type="GO" id="GO:0008236">
    <property type="term" value="F:serine-type peptidase activity"/>
    <property type="evidence" value="ECO:0007669"/>
    <property type="project" value="InterPro"/>
</dbReference>
<accession>A0A1M6AXI1</accession>
<dbReference type="Proteomes" id="UP000184432">
    <property type="component" value="Unassembled WGS sequence"/>
</dbReference>
<sequence length="442" mass="49981">MQRILALAKLASLLIAFLYQSINYGQTPYHQTVEKVQELLEANYIFLDKAKETNAHLDKLMKNGSFEGKTPSDFASFLTQEMRSITKDKHLRFVWNKEPRKSRKKEPSFKDNFSRYRTPMLRGFKLMKGNIGYIDLAYFGGAPFHTSKIDQVMNEMQIADAIIIDMRRNGGGSPVTVNYLSSYFFNEKLLLNTIYSRANNHSEEMWVVDTKGLKRPNVPVYILTSADTFSGAEDFSYTMQSRKRATIIGEVTGGGAHPTRYHGIDGTDFGIRIPFARTVNTVTKTNWEGTGVTPDIKMNADEALNKAEELAKQEAITYSNALFKPLENAMNSLKKDNKELIKQLEYLITSGILDEFEINGLGYSYLLRGQKDTAIAIFNANTILFPDSANVYDSYAEALATNNQNDLALINYQKAVKTAAKNNDDQLELFQNNLKAFQEKAN</sequence>
<evidence type="ECO:0000256" key="1">
    <source>
        <dbReference type="SAM" id="SignalP"/>
    </source>
</evidence>
<organism evidence="3 4">
    <name type="scientific">Aquimarina spongiae</name>
    <dbReference type="NCBI Taxonomy" id="570521"/>
    <lineage>
        <taxon>Bacteria</taxon>
        <taxon>Pseudomonadati</taxon>
        <taxon>Bacteroidota</taxon>
        <taxon>Flavobacteriia</taxon>
        <taxon>Flavobacteriales</taxon>
        <taxon>Flavobacteriaceae</taxon>
        <taxon>Aquimarina</taxon>
    </lineage>
</organism>
<dbReference type="Pfam" id="PF11918">
    <property type="entry name" value="Peptidase_S41_N"/>
    <property type="match status" value="1"/>
</dbReference>